<proteinExistence type="predicted"/>
<dbReference type="Pfam" id="PF00494">
    <property type="entry name" value="SQS_PSY"/>
    <property type="match status" value="1"/>
</dbReference>
<dbReference type="PROSITE" id="PS01045">
    <property type="entry name" value="SQUALEN_PHYTOEN_SYN_2"/>
    <property type="match status" value="1"/>
</dbReference>
<dbReference type="SFLD" id="SFLDS00005">
    <property type="entry name" value="Isoprenoid_Synthase_Type_I"/>
    <property type="match status" value="1"/>
</dbReference>
<dbReference type="InterPro" id="IPR008949">
    <property type="entry name" value="Isoprenoid_synthase_dom_sf"/>
</dbReference>
<dbReference type="SFLD" id="SFLDG01212">
    <property type="entry name" value="Phytoene_synthase_like"/>
    <property type="match status" value="1"/>
</dbReference>
<sequence length="278" mass="32445">MKRLFDELSYKVSKETTKQYSTSFSLGILALATDIRNPIYAIYGYVRLADEIVDSFHDYDKGKLLQRFRNETWQALDERISLNPILQSFQETVHQYNINVQLIDQFLRSMEMDLEKIDYNSDLYKEYILGSAEVVGLMCLQIFVGGNTEQFEKLKPFAMKLGSAFQKVNFLRDMKDDFDILGRCYFPDLDISSFDNTVKLSIEKDIDQEFKEALEGIKKLPSSSRFGVYLAYRYYISLFRKIKRRSATNIMNGRIRISNGAKISLMMSSYLQYKTSLL</sequence>
<dbReference type="CDD" id="cd00683">
    <property type="entry name" value="Trans_IPPS_HH"/>
    <property type="match status" value="1"/>
</dbReference>
<evidence type="ECO:0000256" key="1">
    <source>
        <dbReference type="ARBA" id="ARBA00022679"/>
    </source>
</evidence>
<evidence type="ECO:0000313" key="3">
    <source>
        <dbReference type="Proteomes" id="UP001500353"/>
    </source>
</evidence>
<keyword evidence="3" id="KW-1185">Reference proteome</keyword>
<dbReference type="SFLD" id="SFLDG01018">
    <property type="entry name" value="Squalene/Phytoene_Synthase_Lik"/>
    <property type="match status" value="1"/>
</dbReference>
<reference evidence="3" key="1">
    <citation type="journal article" date="2019" name="Int. J. Syst. Evol. Microbiol.">
        <title>The Global Catalogue of Microorganisms (GCM) 10K type strain sequencing project: providing services to taxonomists for standard genome sequencing and annotation.</title>
        <authorList>
            <consortium name="The Broad Institute Genomics Platform"/>
            <consortium name="The Broad Institute Genome Sequencing Center for Infectious Disease"/>
            <person name="Wu L."/>
            <person name="Ma J."/>
        </authorList>
    </citation>
    <scope>NUCLEOTIDE SEQUENCE [LARGE SCALE GENOMIC DNA]</scope>
    <source>
        <strain evidence="3">JCM 18019</strain>
    </source>
</reference>
<dbReference type="InterPro" id="IPR033904">
    <property type="entry name" value="Trans_IPPS_HH"/>
</dbReference>
<dbReference type="InterPro" id="IPR002060">
    <property type="entry name" value="Squ/phyt_synthse"/>
</dbReference>
<dbReference type="Gene3D" id="1.10.600.10">
    <property type="entry name" value="Farnesyl Diphosphate Synthase"/>
    <property type="match status" value="1"/>
</dbReference>
<dbReference type="PANTHER" id="PTHR31480">
    <property type="entry name" value="BIFUNCTIONAL LYCOPENE CYCLASE/PHYTOENE SYNTHASE"/>
    <property type="match status" value="1"/>
</dbReference>
<dbReference type="SUPFAM" id="SSF48576">
    <property type="entry name" value="Terpenoid synthases"/>
    <property type="match status" value="1"/>
</dbReference>
<dbReference type="RefSeq" id="WP_345201795.1">
    <property type="nucleotide sequence ID" value="NZ_BAABHX010000002.1"/>
</dbReference>
<organism evidence="2 3">
    <name type="scientific">Chryseobacterium ginsengisoli</name>
    <dbReference type="NCBI Taxonomy" id="363853"/>
    <lineage>
        <taxon>Bacteria</taxon>
        <taxon>Pseudomonadati</taxon>
        <taxon>Bacteroidota</taxon>
        <taxon>Flavobacteriia</taxon>
        <taxon>Flavobacteriales</taxon>
        <taxon>Weeksellaceae</taxon>
        <taxon>Chryseobacterium group</taxon>
        <taxon>Chryseobacterium</taxon>
    </lineage>
</organism>
<dbReference type="EMBL" id="BAABHX010000002">
    <property type="protein sequence ID" value="GAA5089763.1"/>
    <property type="molecule type" value="Genomic_DNA"/>
</dbReference>
<dbReference type="Proteomes" id="UP001500353">
    <property type="component" value="Unassembled WGS sequence"/>
</dbReference>
<evidence type="ECO:0000313" key="2">
    <source>
        <dbReference type="EMBL" id="GAA5089763.1"/>
    </source>
</evidence>
<dbReference type="InterPro" id="IPR019845">
    <property type="entry name" value="Squalene/phytoene_synthase_CS"/>
</dbReference>
<dbReference type="InterPro" id="IPR044843">
    <property type="entry name" value="Trans_IPPS_bact-type"/>
</dbReference>
<name>A0ABP9M5S5_9FLAO</name>
<keyword evidence="1" id="KW-0808">Transferase</keyword>
<gene>
    <name evidence="2" type="ORF">GCM10023210_14990</name>
</gene>
<accession>A0ABP9M5S5</accession>
<comment type="caution">
    <text evidence="2">The sequence shown here is derived from an EMBL/GenBank/DDBJ whole genome shotgun (WGS) entry which is preliminary data.</text>
</comment>
<protein>
    <submittedName>
        <fullName evidence="2">Phytoene/squalene synthase family protein</fullName>
    </submittedName>
</protein>